<evidence type="ECO:0000313" key="1">
    <source>
        <dbReference type="EMBL" id="SHI44077.1"/>
    </source>
</evidence>
<dbReference type="AlphaFoldDB" id="A0A1M6B5Z6"/>
<accession>A0A1M6B5Z6</accession>
<protein>
    <submittedName>
        <fullName evidence="1">Uncharacterized protein</fullName>
    </submittedName>
</protein>
<dbReference type="EMBL" id="FQYP01000001">
    <property type="protein sequence ID" value="SHI44077.1"/>
    <property type="molecule type" value="Genomic_DNA"/>
</dbReference>
<keyword evidence="2" id="KW-1185">Reference proteome</keyword>
<organism evidence="1 2">
    <name type="scientific">Aquimarina spongiae</name>
    <dbReference type="NCBI Taxonomy" id="570521"/>
    <lineage>
        <taxon>Bacteria</taxon>
        <taxon>Pseudomonadati</taxon>
        <taxon>Bacteroidota</taxon>
        <taxon>Flavobacteriia</taxon>
        <taxon>Flavobacteriales</taxon>
        <taxon>Flavobacteriaceae</taxon>
        <taxon>Aquimarina</taxon>
    </lineage>
</organism>
<name>A0A1M6B5Z6_9FLAO</name>
<gene>
    <name evidence="1" type="ORF">SAMN04488508_101643</name>
</gene>
<evidence type="ECO:0000313" key="2">
    <source>
        <dbReference type="Proteomes" id="UP000184432"/>
    </source>
</evidence>
<reference evidence="2" key="1">
    <citation type="submission" date="2016-11" db="EMBL/GenBank/DDBJ databases">
        <authorList>
            <person name="Varghese N."/>
            <person name="Submissions S."/>
        </authorList>
    </citation>
    <scope>NUCLEOTIDE SEQUENCE [LARGE SCALE GENOMIC DNA]</scope>
    <source>
        <strain evidence="2">DSM 22623</strain>
    </source>
</reference>
<sequence>MRIEKDRCTYITVLCRSKHATFENKAIEKIPLKNKYLIIVAYSMINVEIINSTNKFCRSLLKTIQ</sequence>
<dbReference type="STRING" id="570521.SAMN04488508_101643"/>
<dbReference type="Proteomes" id="UP000184432">
    <property type="component" value="Unassembled WGS sequence"/>
</dbReference>
<proteinExistence type="predicted"/>